<dbReference type="PANTHER" id="PTHR43133">
    <property type="entry name" value="RNA POLYMERASE ECF-TYPE SIGMA FACTO"/>
    <property type="match status" value="1"/>
</dbReference>
<dbReference type="InterPro" id="IPR013324">
    <property type="entry name" value="RNA_pol_sigma_r3/r4-like"/>
</dbReference>
<dbReference type="GO" id="GO:0003677">
    <property type="term" value="F:DNA binding"/>
    <property type="evidence" value="ECO:0007669"/>
    <property type="project" value="InterPro"/>
</dbReference>
<keyword evidence="4" id="KW-0804">Transcription</keyword>
<feature type="domain" description="RNA polymerase sigma-70 region 2" evidence="6">
    <location>
        <begin position="39"/>
        <end position="103"/>
    </location>
</feature>
<dbReference type="SUPFAM" id="SSF88659">
    <property type="entry name" value="Sigma3 and sigma4 domains of RNA polymerase sigma factors"/>
    <property type="match status" value="1"/>
</dbReference>
<name>A0A0J7M5G3_9GAMM</name>
<dbReference type="Proteomes" id="UP000036102">
    <property type="component" value="Unassembled WGS sequence"/>
</dbReference>
<evidence type="ECO:0000313" key="9">
    <source>
        <dbReference type="Proteomes" id="UP000036102"/>
    </source>
</evidence>
<evidence type="ECO:0000256" key="1">
    <source>
        <dbReference type="ARBA" id="ARBA00010641"/>
    </source>
</evidence>
<dbReference type="Pfam" id="PF04542">
    <property type="entry name" value="Sigma70_r2"/>
    <property type="match status" value="1"/>
</dbReference>
<dbReference type="GO" id="GO:0006352">
    <property type="term" value="P:DNA-templated transcription initiation"/>
    <property type="evidence" value="ECO:0007669"/>
    <property type="project" value="InterPro"/>
</dbReference>
<keyword evidence="9" id="KW-1185">Reference proteome</keyword>
<dbReference type="STRING" id="1658765.Msub_12379"/>
<protein>
    <submittedName>
        <fullName evidence="8">RNA polymerase sigma factor, sigma-70 family</fullName>
    </submittedName>
</protein>
<dbReference type="InterPro" id="IPR013249">
    <property type="entry name" value="RNA_pol_sigma70_r4_t2"/>
</dbReference>
<dbReference type="Gene3D" id="1.10.1740.10">
    <property type="match status" value="1"/>
</dbReference>
<dbReference type="SUPFAM" id="SSF88946">
    <property type="entry name" value="Sigma2 domain of RNA polymerase sigma factors"/>
    <property type="match status" value="1"/>
</dbReference>
<dbReference type="EMBL" id="LFBU01000001">
    <property type="protein sequence ID" value="KMQ76170.1"/>
    <property type="molecule type" value="Genomic_DNA"/>
</dbReference>
<accession>A0A0J7M5G3</accession>
<feature type="compositionally biased region" description="Polar residues" evidence="5">
    <location>
        <begin position="1"/>
        <end position="16"/>
    </location>
</feature>
<reference evidence="8 9" key="1">
    <citation type="submission" date="2015-06" db="EMBL/GenBank/DDBJ databases">
        <title>Marinobacter subterrani, a genetically tractable neutrophilic iron-oxidizing strain isolated from the Soudan Iron Mine.</title>
        <authorList>
            <person name="Bonis B.M."/>
            <person name="Gralnick J.A."/>
        </authorList>
    </citation>
    <scope>NUCLEOTIDE SEQUENCE [LARGE SCALE GENOMIC DNA]</scope>
    <source>
        <strain evidence="8 9">JG233</strain>
    </source>
</reference>
<dbReference type="InterPro" id="IPR039425">
    <property type="entry name" value="RNA_pol_sigma-70-like"/>
</dbReference>
<feature type="region of interest" description="Disordered" evidence="5">
    <location>
        <begin position="1"/>
        <end position="20"/>
    </location>
</feature>
<dbReference type="NCBIfam" id="NF008888">
    <property type="entry name" value="PRK11922.1"/>
    <property type="match status" value="1"/>
</dbReference>
<dbReference type="NCBIfam" id="TIGR02937">
    <property type="entry name" value="sigma70-ECF"/>
    <property type="match status" value="1"/>
</dbReference>
<dbReference type="Pfam" id="PF08281">
    <property type="entry name" value="Sigma70_r4_2"/>
    <property type="match status" value="1"/>
</dbReference>
<keyword evidence="2" id="KW-0805">Transcription regulation</keyword>
<evidence type="ECO:0000256" key="5">
    <source>
        <dbReference type="SAM" id="MobiDB-lite"/>
    </source>
</evidence>
<dbReference type="InterPro" id="IPR036388">
    <property type="entry name" value="WH-like_DNA-bd_sf"/>
</dbReference>
<organism evidence="8 9">
    <name type="scientific">Marinobacter subterrani</name>
    <dbReference type="NCBI Taxonomy" id="1658765"/>
    <lineage>
        <taxon>Bacteria</taxon>
        <taxon>Pseudomonadati</taxon>
        <taxon>Pseudomonadota</taxon>
        <taxon>Gammaproteobacteria</taxon>
        <taxon>Pseudomonadales</taxon>
        <taxon>Marinobacteraceae</taxon>
        <taxon>Marinobacter</taxon>
    </lineage>
</organism>
<dbReference type="CDD" id="cd06171">
    <property type="entry name" value="Sigma70_r4"/>
    <property type="match status" value="1"/>
</dbReference>
<dbReference type="AlphaFoldDB" id="A0A0J7M5G3"/>
<evidence type="ECO:0000313" key="8">
    <source>
        <dbReference type="EMBL" id="KMQ76170.1"/>
    </source>
</evidence>
<evidence type="ECO:0000256" key="4">
    <source>
        <dbReference type="ARBA" id="ARBA00023163"/>
    </source>
</evidence>
<evidence type="ECO:0000259" key="7">
    <source>
        <dbReference type="Pfam" id="PF08281"/>
    </source>
</evidence>
<dbReference type="InterPro" id="IPR013325">
    <property type="entry name" value="RNA_pol_sigma_r2"/>
</dbReference>
<sequence length="238" mass="26787">MKISIDSLSSRSTIGPQTPEDELVKLAKQGHETAVREVIRRLNPRLFRIARGIMDNDAEAEEIVQETYLIAFSRIGEFRGDAKLSTWATKIALNAARMRLRKRHPTEEYDSVSEEFHQEASVIAFPGARQRSPENEHGVAQFREWVESAVSELPGPLRVVFVLREAEGMALADIAADLGITVMTVKTRLFRSRRHLKTLLESRIKGGFETVYPFDGARCAHMADSVVELLADFIRPPS</sequence>
<comment type="caution">
    <text evidence="8">The sequence shown here is derived from an EMBL/GenBank/DDBJ whole genome shotgun (WGS) entry which is preliminary data.</text>
</comment>
<dbReference type="Gene3D" id="1.10.10.10">
    <property type="entry name" value="Winged helix-like DNA-binding domain superfamily/Winged helix DNA-binding domain"/>
    <property type="match status" value="1"/>
</dbReference>
<comment type="similarity">
    <text evidence="1">Belongs to the sigma-70 factor family. ECF subfamily.</text>
</comment>
<evidence type="ECO:0000256" key="3">
    <source>
        <dbReference type="ARBA" id="ARBA00023082"/>
    </source>
</evidence>
<dbReference type="GO" id="GO:0016987">
    <property type="term" value="F:sigma factor activity"/>
    <property type="evidence" value="ECO:0007669"/>
    <property type="project" value="UniProtKB-KW"/>
</dbReference>
<dbReference type="PANTHER" id="PTHR43133:SF51">
    <property type="entry name" value="RNA POLYMERASE SIGMA FACTOR"/>
    <property type="match status" value="1"/>
</dbReference>
<keyword evidence="3" id="KW-0731">Sigma factor</keyword>
<dbReference type="InterPro" id="IPR014284">
    <property type="entry name" value="RNA_pol_sigma-70_dom"/>
</dbReference>
<dbReference type="PATRIC" id="fig|1658765.3.peg.2398"/>
<dbReference type="OrthoDB" id="9803470at2"/>
<dbReference type="InterPro" id="IPR007627">
    <property type="entry name" value="RNA_pol_sigma70_r2"/>
</dbReference>
<feature type="domain" description="RNA polymerase sigma factor 70 region 4 type 2" evidence="7">
    <location>
        <begin position="144"/>
        <end position="196"/>
    </location>
</feature>
<gene>
    <name evidence="8" type="ORF">Msub_12379</name>
</gene>
<evidence type="ECO:0000256" key="2">
    <source>
        <dbReference type="ARBA" id="ARBA00023015"/>
    </source>
</evidence>
<proteinExistence type="inferred from homology"/>
<evidence type="ECO:0000259" key="6">
    <source>
        <dbReference type="Pfam" id="PF04542"/>
    </source>
</evidence>
<dbReference type="RefSeq" id="WP_048496179.1">
    <property type="nucleotide sequence ID" value="NZ_LFBU01000001.1"/>
</dbReference>